<organism evidence="2 3">
    <name type="scientific">Paramecium sonneborni</name>
    <dbReference type="NCBI Taxonomy" id="65129"/>
    <lineage>
        <taxon>Eukaryota</taxon>
        <taxon>Sar</taxon>
        <taxon>Alveolata</taxon>
        <taxon>Ciliophora</taxon>
        <taxon>Intramacronucleata</taxon>
        <taxon>Oligohymenophorea</taxon>
        <taxon>Peniculida</taxon>
        <taxon>Parameciidae</taxon>
        <taxon>Paramecium</taxon>
    </lineage>
</organism>
<dbReference type="Proteomes" id="UP000692954">
    <property type="component" value="Unassembled WGS sequence"/>
</dbReference>
<comment type="caution">
    <text evidence="2">The sequence shown here is derived from an EMBL/GenBank/DDBJ whole genome shotgun (WGS) entry which is preliminary data.</text>
</comment>
<protein>
    <submittedName>
        <fullName evidence="2">Uncharacterized protein</fullName>
    </submittedName>
</protein>
<evidence type="ECO:0000313" key="3">
    <source>
        <dbReference type="Proteomes" id="UP000692954"/>
    </source>
</evidence>
<feature type="compositionally biased region" description="Polar residues" evidence="1">
    <location>
        <begin position="90"/>
        <end position="100"/>
    </location>
</feature>
<evidence type="ECO:0000313" key="2">
    <source>
        <dbReference type="EMBL" id="CAD8072268.1"/>
    </source>
</evidence>
<reference evidence="2" key="1">
    <citation type="submission" date="2021-01" db="EMBL/GenBank/DDBJ databases">
        <authorList>
            <consortium name="Genoscope - CEA"/>
            <person name="William W."/>
        </authorList>
    </citation>
    <scope>NUCLEOTIDE SEQUENCE</scope>
</reference>
<sequence length="111" mass="12754">MLNQKCSNKTIKSNFNTSKVSIGMFSNQQSIISQLLSTKAKQQKLQHKVSKTTCEFQIFRAGTPNSPSKTIPSIPFQTKYHFNTLSQLSKLETNNDSRNNQQEKQKFRHEC</sequence>
<proteinExistence type="predicted"/>
<feature type="compositionally biased region" description="Basic and acidic residues" evidence="1">
    <location>
        <begin position="101"/>
        <end position="111"/>
    </location>
</feature>
<name>A0A8S1LU65_9CILI</name>
<dbReference type="AlphaFoldDB" id="A0A8S1LU65"/>
<feature type="region of interest" description="Disordered" evidence="1">
    <location>
        <begin position="90"/>
        <end position="111"/>
    </location>
</feature>
<evidence type="ECO:0000256" key="1">
    <source>
        <dbReference type="SAM" id="MobiDB-lite"/>
    </source>
</evidence>
<accession>A0A8S1LU65</accession>
<keyword evidence="3" id="KW-1185">Reference proteome</keyword>
<gene>
    <name evidence="2" type="ORF">PSON_ATCC_30995.1.T0290079</name>
</gene>
<dbReference type="EMBL" id="CAJJDN010000029">
    <property type="protein sequence ID" value="CAD8072268.1"/>
    <property type="molecule type" value="Genomic_DNA"/>
</dbReference>